<name>A0A5R9KFQ5_9BACT</name>
<evidence type="ECO:0000313" key="2">
    <source>
        <dbReference type="Proteomes" id="UP000309788"/>
    </source>
</evidence>
<protein>
    <submittedName>
        <fullName evidence="1">Glycosyltransferase family 1 protein</fullName>
    </submittedName>
</protein>
<dbReference type="OrthoDB" id="9816564at2"/>
<evidence type="ECO:0000313" key="1">
    <source>
        <dbReference type="EMBL" id="TLU94888.1"/>
    </source>
</evidence>
<dbReference type="Pfam" id="PF13692">
    <property type="entry name" value="Glyco_trans_1_4"/>
    <property type="match status" value="1"/>
</dbReference>
<keyword evidence="2" id="KW-1185">Reference proteome</keyword>
<dbReference type="Proteomes" id="UP000309788">
    <property type="component" value="Unassembled WGS sequence"/>
</dbReference>
<proteinExistence type="predicted"/>
<reference evidence="1 2" key="1">
    <citation type="submission" date="2019-05" db="EMBL/GenBank/DDBJ databases">
        <authorList>
            <person name="Qu J.-H."/>
        </authorList>
    </citation>
    <scope>NUCLEOTIDE SEQUENCE [LARGE SCALE GENOMIC DNA]</scope>
    <source>
        <strain evidence="1 2">Z12</strain>
    </source>
</reference>
<dbReference type="PANTHER" id="PTHR12526">
    <property type="entry name" value="GLYCOSYLTRANSFERASE"/>
    <property type="match status" value="1"/>
</dbReference>
<dbReference type="RefSeq" id="WP_138281514.1">
    <property type="nucleotide sequence ID" value="NZ_BMGE01000002.1"/>
</dbReference>
<dbReference type="EMBL" id="VCEI01000021">
    <property type="protein sequence ID" value="TLU94888.1"/>
    <property type="molecule type" value="Genomic_DNA"/>
</dbReference>
<dbReference type="GO" id="GO:0016740">
    <property type="term" value="F:transferase activity"/>
    <property type="evidence" value="ECO:0007669"/>
    <property type="project" value="UniProtKB-KW"/>
</dbReference>
<sequence length="403" mass="46562">MDIVITGQQAWDVEIGSNCKNIALEFSRQHRVLYVNSPLDRISLLKKSADPKIIRRREVIDRKLNSIEKINRNLWVLYPDRMIESINWIPSQFIFNRLNKRNNRIFASSIERAVKSLGFSDFIHFNDNDMFRSFYLKDFLQPKLSIYYSRDFMLAVDYWKKHGTSLEPQLIAKSDLCVANSTYLADYCRKYNRHSYYVGQGCDLQLFMEGVGSDEPADISRIARPRIGYVGALQSIRLDMELLHYIAVTRPDWNLVLVGPEDNEFLQSSLHQLPNVTFTGSRNIDQLPAYINSFDVCINPQLLNEVTIGNYPRKIDEYLAMGKPTVATRTDAMSVFAEYVYLGKTKEDYVSLIEKALDENSDSRMEARRAFAASHTWENSVGDIYKAINELPANTTLNLTQHF</sequence>
<gene>
    <name evidence="1" type="ORF">FEM55_11795</name>
</gene>
<dbReference type="Gene3D" id="3.40.50.11010">
    <property type="match status" value="1"/>
</dbReference>
<dbReference type="PANTHER" id="PTHR12526:SF630">
    <property type="entry name" value="GLYCOSYLTRANSFERASE"/>
    <property type="match status" value="1"/>
</dbReference>
<dbReference type="AlphaFoldDB" id="A0A5R9KFQ5"/>
<organism evidence="1 2">
    <name type="scientific">Dyadobacter sediminis</name>
    <dbReference type="NCBI Taxonomy" id="1493691"/>
    <lineage>
        <taxon>Bacteria</taxon>
        <taxon>Pseudomonadati</taxon>
        <taxon>Bacteroidota</taxon>
        <taxon>Cytophagia</taxon>
        <taxon>Cytophagales</taxon>
        <taxon>Spirosomataceae</taxon>
        <taxon>Dyadobacter</taxon>
    </lineage>
</organism>
<comment type="caution">
    <text evidence="1">The sequence shown here is derived from an EMBL/GenBank/DDBJ whole genome shotgun (WGS) entry which is preliminary data.</text>
</comment>
<keyword evidence="1" id="KW-0808">Transferase</keyword>
<dbReference type="Gene3D" id="3.40.50.2000">
    <property type="entry name" value="Glycogen Phosphorylase B"/>
    <property type="match status" value="1"/>
</dbReference>
<accession>A0A5R9KFQ5</accession>
<dbReference type="SUPFAM" id="SSF53756">
    <property type="entry name" value="UDP-Glycosyltransferase/glycogen phosphorylase"/>
    <property type="match status" value="1"/>
</dbReference>